<accession>A0ABU5L760</accession>
<dbReference type="InterPro" id="IPR016084">
    <property type="entry name" value="Haem_Oase-like_multi-hlx"/>
</dbReference>
<name>A0ABU5L760_9RICK</name>
<evidence type="ECO:0000313" key="1">
    <source>
        <dbReference type="EMBL" id="MDZ5761649.1"/>
    </source>
</evidence>
<keyword evidence="2" id="KW-1185">Reference proteome</keyword>
<reference evidence="1 2" key="1">
    <citation type="submission" date="2023-02" db="EMBL/GenBank/DDBJ databases">
        <title>Host association and intracellularity evolved multiple times independently in the Rickettsiales.</title>
        <authorList>
            <person name="Castelli M."/>
            <person name="Nardi T."/>
            <person name="Gammuto L."/>
            <person name="Bellinzona G."/>
            <person name="Sabaneyeva E."/>
            <person name="Potekhin A."/>
            <person name="Serra V."/>
            <person name="Petroni G."/>
            <person name="Sassera D."/>
        </authorList>
    </citation>
    <scope>NUCLEOTIDE SEQUENCE [LARGE SCALE GENOMIC DNA]</scope>
    <source>
        <strain evidence="1 2">BOD18</strain>
    </source>
</reference>
<dbReference type="Gene3D" id="1.20.910.10">
    <property type="entry name" value="Heme oxygenase-like"/>
    <property type="match status" value="1"/>
</dbReference>
<dbReference type="SUPFAM" id="SSF48613">
    <property type="entry name" value="Heme oxygenase-like"/>
    <property type="match status" value="1"/>
</dbReference>
<protein>
    <recommendedName>
        <fullName evidence="3">Thiaminase-2/PQQC domain-containing protein</fullName>
    </recommendedName>
</protein>
<evidence type="ECO:0000313" key="2">
    <source>
        <dbReference type="Proteomes" id="UP001293791"/>
    </source>
</evidence>
<dbReference type="EMBL" id="JARGYT010000001">
    <property type="protein sequence ID" value="MDZ5761649.1"/>
    <property type="molecule type" value="Genomic_DNA"/>
</dbReference>
<organism evidence="1 2">
    <name type="scientific">Candidatus Cyrtobacter comes</name>
    <dbReference type="NCBI Taxonomy" id="675776"/>
    <lineage>
        <taxon>Bacteria</taxon>
        <taxon>Pseudomonadati</taxon>
        <taxon>Pseudomonadota</taxon>
        <taxon>Alphaproteobacteria</taxon>
        <taxon>Rickettsiales</taxon>
        <taxon>Candidatus Midichloriaceae</taxon>
        <taxon>Candidatus Cyrtobacter</taxon>
    </lineage>
</organism>
<sequence>MSFLVRLWHKVTPLYVSTTEHPIHHDIRIDRLALNFYMYKKICLISEFISAFEVAISKAGNMETHSSSLLKKSLEALIFEKSLYEKLCDFRFQSTVQLSNIESLVSYSNFMTVNSIMNSIPVFISAILPYFMVNKEIIELFICIYANNNDDNINGHDAYSDLIVTKMNKIKSLYSAIMDDASIVMKNFTEEQPPVVLLKMEETFLHSVILNWHFIDEVYTEFKKPAITTVKQVE</sequence>
<proteinExistence type="predicted"/>
<evidence type="ECO:0008006" key="3">
    <source>
        <dbReference type="Google" id="ProtNLM"/>
    </source>
</evidence>
<dbReference type="RefSeq" id="WP_322497165.1">
    <property type="nucleotide sequence ID" value="NZ_JARGYT010000001.1"/>
</dbReference>
<comment type="caution">
    <text evidence="1">The sequence shown here is derived from an EMBL/GenBank/DDBJ whole genome shotgun (WGS) entry which is preliminary data.</text>
</comment>
<dbReference type="Proteomes" id="UP001293791">
    <property type="component" value="Unassembled WGS sequence"/>
</dbReference>
<gene>
    <name evidence="1" type="ORF">Cyrtocomes_00004</name>
</gene>